<sequence length="86" mass="9610">MPLLDLPDEILLLIIESLPTAKDVLSMLLTTSRVYAIQQMGPLYNHDIKCSGSSLSWYSKKGYISTIETMLQRGAKVDCTDKDDCI</sequence>
<accession>A0A5N6WAT5</accession>
<gene>
    <name evidence="1" type="ORF">BDV41DRAFT_77847</name>
</gene>
<dbReference type="AlphaFoldDB" id="A0A5N6WAT5"/>
<dbReference type="Proteomes" id="UP000325433">
    <property type="component" value="Unassembled WGS sequence"/>
</dbReference>
<reference evidence="2" key="1">
    <citation type="submission" date="2019-04" db="EMBL/GenBank/DDBJ databases">
        <title>Friends and foes A comparative genomics studyof 23 Aspergillus species from section Flavi.</title>
        <authorList>
            <consortium name="DOE Joint Genome Institute"/>
            <person name="Kjaerbolling I."/>
            <person name="Vesth T."/>
            <person name="Frisvad J.C."/>
            <person name="Nybo J.L."/>
            <person name="Theobald S."/>
            <person name="Kildgaard S."/>
            <person name="Isbrandt T."/>
            <person name="Kuo A."/>
            <person name="Sato A."/>
            <person name="Lyhne E.K."/>
            <person name="Kogle M.E."/>
            <person name="Wiebenga A."/>
            <person name="Kun R.S."/>
            <person name="Lubbers R.J."/>
            <person name="Makela M.R."/>
            <person name="Barry K."/>
            <person name="Chovatia M."/>
            <person name="Clum A."/>
            <person name="Daum C."/>
            <person name="Haridas S."/>
            <person name="He G."/>
            <person name="LaButti K."/>
            <person name="Lipzen A."/>
            <person name="Mondo S."/>
            <person name="Riley R."/>
            <person name="Salamov A."/>
            <person name="Simmons B.A."/>
            <person name="Magnuson J.K."/>
            <person name="Henrissat B."/>
            <person name="Mortensen U.H."/>
            <person name="Larsen T.O."/>
            <person name="Devries R.P."/>
            <person name="Grigoriev I.V."/>
            <person name="Machida M."/>
            <person name="Baker S.E."/>
            <person name="Andersen M.R."/>
        </authorList>
    </citation>
    <scope>NUCLEOTIDE SEQUENCE [LARGE SCALE GENOMIC DNA]</scope>
    <source>
        <strain evidence="2">CBS 130015</strain>
    </source>
</reference>
<proteinExistence type="predicted"/>
<evidence type="ECO:0008006" key="3">
    <source>
        <dbReference type="Google" id="ProtNLM"/>
    </source>
</evidence>
<keyword evidence="2" id="KW-1185">Reference proteome</keyword>
<protein>
    <recommendedName>
        <fullName evidence="3">F-box domain-containing protein</fullName>
    </recommendedName>
</protein>
<evidence type="ECO:0000313" key="2">
    <source>
        <dbReference type="Proteomes" id="UP000325433"/>
    </source>
</evidence>
<dbReference type="EMBL" id="ML738304">
    <property type="protein sequence ID" value="KAE8316929.1"/>
    <property type="molecule type" value="Genomic_DNA"/>
</dbReference>
<organism evidence="1 2">
    <name type="scientific">Aspergillus transmontanensis</name>
    <dbReference type="NCBI Taxonomy" id="1034304"/>
    <lineage>
        <taxon>Eukaryota</taxon>
        <taxon>Fungi</taxon>
        <taxon>Dikarya</taxon>
        <taxon>Ascomycota</taxon>
        <taxon>Pezizomycotina</taxon>
        <taxon>Eurotiomycetes</taxon>
        <taxon>Eurotiomycetidae</taxon>
        <taxon>Eurotiales</taxon>
        <taxon>Aspergillaceae</taxon>
        <taxon>Aspergillus</taxon>
        <taxon>Aspergillus subgen. Circumdati</taxon>
    </lineage>
</organism>
<name>A0A5N6WAT5_9EURO</name>
<evidence type="ECO:0000313" key="1">
    <source>
        <dbReference type="EMBL" id="KAE8316929.1"/>
    </source>
</evidence>